<evidence type="ECO:0000256" key="1">
    <source>
        <dbReference type="SAM" id="Coils"/>
    </source>
</evidence>
<dbReference type="InterPro" id="IPR028163">
    <property type="entry name" value="HAUS_6_N"/>
</dbReference>
<keyword evidence="4" id="KW-1185">Reference proteome</keyword>
<protein>
    <recommendedName>
        <fullName evidence="2">HAUS augmin-like complex subunit 6 N-terminal domain-containing protein</fullName>
    </recommendedName>
</protein>
<name>A0A9Q0M2Q4_BLOTA</name>
<organism evidence="3 4">
    <name type="scientific">Blomia tropicalis</name>
    <name type="common">Mite</name>
    <dbReference type="NCBI Taxonomy" id="40697"/>
    <lineage>
        <taxon>Eukaryota</taxon>
        <taxon>Metazoa</taxon>
        <taxon>Ecdysozoa</taxon>
        <taxon>Arthropoda</taxon>
        <taxon>Chelicerata</taxon>
        <taxon>Arachnida</taxon>
        <taxon>Acari</taxon>
        <taxon>Acariformes</taxon>
        <taxon>Sarcoptiformes</taxon>
        <taxon>Astigmata</taxon>
        <taxon>Glycyphagoidea</taxon>
        <taxon>Echimyopodidae</taxon>
        <taxon>Blomia</taxon>
    </lineage>
</organism>
<feature type="domain" description="HAUS augmin-like complex subunit 6 N-terminal" evidence="2">
    <location>
        <begin position="244"/>
        <end position="396"/>
    </location>
</feature>
<dbReference type="Proteomes" id="UP001142055">
    <property type="component" value="Chromosome 2"/>
</dbReference>
<evidence type="ECO:0000313" key="4">
    <source>
        <dbReference type="Proteomes" id="UP001142055"/>
    </source>
</evidence>
<comment type="caution">
    <text evidence="3">The sequence shown here is derived from an EMBL/GenBank/DDBJ whole genome shotgun (WGS) entry which is preliminary data.</text>
</comment>
<sequence>MIVYTFKSTICLQYGGGGGGSSYAKSSGPISAAIKSHYNLEVRNVQLENEPIPEPKIDIESRQIPMILHFKTQSSKLKIMQTHIGNPGETKRTKSEDEPSVLIHEVRKPVFQQVREIIVPYRKTVQEVKPVQEQVETIVLRGQGGGYGVVKPIYSPKQMPIYKPIPMYSNIPKYPSPPKHQYLYDNGDIDLKSALESENTKQILSSLNQDQPMTILSNNNNNNNNNNNYFDMDEALASDASTTNRSTISARFRNVYPSKDIQQETEFRKITVNWLEEIKSKLPGNVDKIPMIHFQRLSGQQFIELTFKFVVFVLNKEVSKSNSNPPAQDDKSVNVEQYKQYVSDFEEKLNDLRKKLDDAQIECDENLENVNQKLSHLQSRYHSVEFLEQVSDKLRTQLEADLSYLKGIIQWSRARKIDNDLTKSLNSSGNQAIISDNNIGKLIIDKLEQLDRLADFISVNNDDFAEALHNYKILNTAITQLDHGIESSNHAIEIKKAELEKVKEDLLKTETAQTLKETIKNQYKSLFDLSLSFSSYGLNELLQKYQ</sequence>
<dbReference type="Pfam" id="PF14661">
    <property type="entry name" value="HAUS6_N"/>
    <property type="match status" value="1"/>
</dbReference>
<proteinExistence type="predicted"/>
<dbReference type="AlphaFoldDB" id="A0A9Q0M2Q4"/>
<accession>A0A9Q0M2Q4</accession>
<reference evidence="3" key="1">
    <citation type="submission" date="2022-12" db="EMBL/GenBank/DDBJ databases">
        <title>Genome assemblies of Blomia tropicalis.</title>
        <authorList>
            <person name="Cui Y."/>
        </authorList>
    </citation>
    <scope>NUCLEOTIDE SEQUENCE</scope>
    <source>
        <tissue evidence="3">Adult mites</tissue>
    </source>
</reference>
<dbReference type="EMBL" id="JAPWDV010000002">
    <property type="protein sequence ID" value="KAJ6218958.1"/>
    <property type="molecule type" value="Genomic_DNA"/>
</dbReference>
<keyword evidence="1" id="KW-0175">Coiled coil</keyword>
<evidence type="ECO:0000259" key="2">
    <source>
        <dbReference type="Pfam" id="PF14661"/>
    </source>
</evidence>
<evidence type="ECO:0000313" key="3">
    <source>
        <dbReference type="EMBL" id="KAJ6218958.1"/>
    </source>
</evidence>
<feature type="coiled-coil region" evidence="1">
    <location>
        <begin position="485"/>
        <end position="512"/>
    </location>
</feature>
<feature type="coiled-coil region" evidence="1">
    <location>
        <begin position="335"/>
        <end position="369"/>
    </location>
</feature>
<gene>
    <name evidence="3" type="ORF">RDWZM_004770</name>
</gene>